<evidence type="ECO:0008006" key="3">
    <source>
        <dbReference type="Google" id="ProtNLM"/>
    </source>
</evidence>
<name>A0ABN2UXP6_9MICC</name>
<evidence type="ECO:0000313" key="2">
    <source>
        <dbReference type="Proteomes" id="UP001501461"/>
    </source>
</evidence>
<sequence length="211" mass="23685">MTSTSQPSTKISDPQESEASLYRAITSAVYKIASSLSSNRSESMAYVRTALSRLRRAAGAQPGDDPMTWVFVMEELLTNLPEHEIGRGDEPSTGEWAAFTAMTMFALHQQSHKTSMHQQHRSIGHAVGELRWRSGSESIKARFDALQTAPTPKALQYHLRSIISLLNSYQIPLDYGLLGQDLKKLRNPKLRPGVIVRWGRDYVRARYPKAN</sequence>
<protein>
    <recommendedName>
        <fullName evidence="3">Type I-E CRISPR-associated protein Cse2/CasB</fullName>
    </recommendedName>
</protein>
<dbReference type="InterPro" id="IPR038287">
    <property type="entry name" value="Cse2_sf"/>
</dbReference>
<reference evidence="1 2" key="1">
    <citation type="journal article" date="2019" name="Int. J. Syst. Evol. Microbiol.">
        <title>The Global Catalogue of Microorganisms (GCM) 10K type strain sequencing project: providing services to taxonomists for standard genome sequencing and annotation.</title>
        <authorList>
            <consortium name="The Broad Institute Genomics Platform"/>
            <consortium name="The Broad Institute Genome Sequencing Center for Infectious Disease"/>
            <person name="Wu L."/>
            <person name="Ma J."/>
        </authorList>
    </citation>
    <scope>NUCLEOTIDE SEQUENCE [LARGE SCALE GENOMIC DNA]</scope>
    <source>
        <strain evidence="1 2">JCM 13595</strain>
    </source>
</reference>
<dbReference type="EMBL" id="BAAAMN010000067">
    <property type="protein sequence ID" value="GAA2045787.1"/>
    <property type="molecule type" value="Genomic_DNA"/>
</dbReference>
<proteinExistence type="predicted"/>
<dbReference type="Pfam" id="PF09485">
    <property type="entry name" value="CRISPR_Cse2"/>
    <property type="match status" value="1"/>
</dbReference>
<dbReference type="InterPro" id="IPR013382">
    <property type="entry name" value="CRISPR-assoc_prot_Cse2"/>
</dbReference>
<dbReference type="Gene3D" id="1.10.520.40">
    <property type="entry name" value="CRISPR-associated protein Cse2"/>
    <property type="match status" value="1"/>
</dbReference>
<dbReference type="RefSeq" id="WP_343959911.1">
    <property type="nucleotide sequence ID" value="NZ_BAAAMN010000067.1"/>
</dbReference>
<evidence type="ECO:0000313" key="1">
    <source>
        <dbReference type="EMBL" id="GAA2045787.1"/>
    </source>
</evidence>
<dbReference type="CDD" id="cd09731">
    <property type="entry name" value="Cse2_I-E"/>
    <property type="match status" value="1"/>
</dbReference>
<keyword evidence="2" id="KW-1185">Reference proteome</keyword>
<accession>A0ABN2UXP6</accession>
<comment type="caution">
    <text evidence="1">The sequence shown here is derived from an EMBL/GenBank/DDBJ whole genome shotgun (WGS) entry which is preliminary data.</text>
</comment>
<dbReference type="NCBIfam" id="TIGR02548">
    <property type="entry name" value="casB_cse2"/>
    <property type="match status" value="1"/>
</dbReference>
<organism evidence="1 2">
    <name type="scientific">Yaniella flava</name>
    <dbReference type="NCBI Taxonomy" id="287930"/>
    <lineage>
        <taxon>Bacteria</taxon>
        <taxon>Bacillati</taxon>
        <taxon>Actinomycetota</taxon>
        <taxon>Actinomycetes</taxon>
        <taxon>Micrococcales</taxon>
        <taxon>Micrococcaceae</taxon>
        <taxon>Yaniella</taxon>
    </lineage>
</organism>
<gene>
    <name evidence="1" type="ORF">GCM10009720_28290</name>
</gene>
<dbReference type="Proteomes" id="UP001501461">
    <property type="component" value="Unassembled WGS sequence"/>
</dbReference>